<dbReference type="SUPFAM" id="SSF53474">
    <property type="entry name" value="alpha/beta-Hydrolases"/>
    <property type="match status" value="1"/>
</dbReference>
<accession>A0A511NFB2</accession>
<dbReference type="InterPro" id="IPR000801">
    <property type="entry name" value="Esterase-like"/>
</dbReference>
<dbReference type="InterPro" id="IPR029058">
    <property type="entry name" value="AB_hydrolase_fold"/>
</dbReference>
<dbReference type="RefSeq" id="WP_019975738.1">
    <property type="nucleotide sequence ID" value="NZ_BJXC01000007.1"/>
</dbReference>
<evidence type="ECO:0000313" key="4">
    <source>
        <dbReference type="Proteomes" id="UP000321245"/>
    </source>
</evidence>
<dbReference type="AlphaFoldDB" id="A0A511NFB2"/>
<keyword evidence="4" id="KW-1185">Reference proteome</keyword>
<dbReference type="OrthoDB" id="9784036at2"/>
<evidence type="ECO:0008006" key="5">
    <source>
        <dbReference type="Google" id="ProtNLM"/>
    </source>
</evidence>
<evidence type="ECO:0000313" key="3">
    <source>
        <dbReference type="EMBL" id="GEM51524.1"/>
    </source>
</evidence>
<organism evidence="3 4">
    <name type="scientific">Empedobacter brevis NBRC 14943 = ATCC 43319</name>
    <dbReference type="NCBI Taxonomy" id="1218108"/>
    <lineage>
        <taxon>Bacteria</taxon>
        <taxon>Pseudomonadati</taxon>
        <taxon>Bacteroidota</taxon>
        <taxon>Flavobacteriia</taxon>
        <taxon>Flavobacteriales</taxon>
        <taxon>Weeksellaceae</taxon>
        <taxon>Empedobacter</taxon>
    </lineage>
</organism>
<reference evidence="3 4" key="1">
    <citation type="submission" date="2019-07" db="EMBL/GenBank/DDBJ databases">
        <title>Whole genome shotgun sequence of Empedobacter brevis NBRC 14943.</title>
        <authorList>
            <person name="Hosoyama A."/>
            <person name="Uohara A."/>
            <person name="Ohji S."/>
            <person name="Ichikawa N."/>
        </authorList>
    </citation>
    <scope>NUCLEOTIDE SEQUENCE [LARGE SCALE GENOMIC DNA]</scope>
    <source>
        <strain evidence="3 4">NBRC 14943</strain>
    </source>
</reference>
<sequence>MKNYVLFLTMLASNFLFSQNKEKISIHSTILNQDREIWLYTPEEMDANEKYDVIVVFDAQYQTFLDLVQSSIPFRDELNYRESIIVGVVSPYVENEYNRNNDLLPMANDTEELKRRSPYIGNADKVIEFMDKELFPNLEKKYALTKNRLAIGHSNGGTLILYSLLKNPALFTDYIAVSPNFAFDKERLVGEFKHFNFDQLKSKKFIFISQANESEATNFKGWDFAFTNIINVLSTKNSSNLVFKHEAYPKESHFSSFPNGMLQGLREYYNNSNSIHQIIDYIEKNNWINSSKINQIGYNLFYDDRIDEGIRILQIGIKKYPNDVNLYDSLGELYFNKKDIKNASKYYKLFGEKVEQSKSTLSQENYKKYKELYHRRMEEIKKM</sequence>
<dbReference type="Pfam" id="PF00756">
    <property type="entry name" value="Esterase"/>
    <property type="match status" value="1"/>
</dbReference>
<dbReference type="EMBL" id="BJXC01000007">
    <property type="protein sequence ID" value="GEM51524.1"/>
    <property type="molecule type" value="Genomic_DNA"/>
</dbReference>
<name>A0A511NFB2_9FLAO</name>
<evidence type="ECO:0000256" key="2">
    <source>
        <dbReference type="ARBA" id="ARBA00022801"/>
    </source>
</evidence>
<dbReference type="PANTHER" id="PTHR40841:SF2">
    <property type="entry name" value="SIDEROPHORE-DEGRADING ESTERASE (EUROFUNG)"/>
    <property type="match status" value="1"/>
</dbReference>
<dbReference type="Gene3D" id="1.25.40.10">
    <property type="entry name" value="Tetratricopeptide repeat domain"/>
    <property type="match status" value="1"/>
</dbReference>
<gene>
    <name evidence="3" type="ORF">EB1_13140</name>
</gene>
<dbReference type="Gene3D" id="3.40.50.1820">
    <property type="entry name" value="alpha/beta hydrolase"/>
    <property type="match status" value="1"/>
</dbReference>
<dbReference type="InterPro" id="IPR011990">
    <property type="entry name" value="TPR-like_helical_dom_sf"/>
</dbReference>
<dbReference type="STRING" id="1218108.GCA_000382425_02260"/>
<dbReference type="GeneID" id="84650403"/>
<dbReference type="SUPFAM" id="SSF48452">
    <property type="entry name" value="TPR-like"/>
    <property type="match status" value="1"/>
</dbReference>
<comment type="similarity">
    <text evidence="1">Belongs to the esterase D family.</text>
</comment>
<dbReference type="PANTHER" id="PTHR40841">
    <property type="entry name" value="SIDEROPHORE TRIACETYLFUSARININE C ESTERASE"/>
    <property type="match status" value="1"/>
</dbReference>
<comment type="caution">
    <text evidence="3">The sequence shown here is derived from an EMBL/GenBank/DDBJ whole genome shotgun (WGS) entry which is preliminary data.</text>
</comment>
<dbReference type="Proteomes" id="UP000321245">
    <property type="component" value="Unassembled WGS sequence"/>
</dbReference>
<keyword evidence="2" id="KW-0378">Hydrolase</keyword>
<dbReference type="GO" id="GO:0016788">
    <property type="term" value="F:hydrolase activity, acting on ester bonds"/>
    <property type="evidence" value="ECO:0007669"/>
    <property type="project" value="TreeGrafter"/>
</dbReference>
<evidence type="ECO:0000256" key="1">
    <source>
        <dbReference type="ARBA" id="ARBA00005622"/>
    </source>
</evidence>
<dbReference type="InterPro" id="IPR052558">
    <property type="entry name" value="Siderophore_Hydrolase_D"/>
</dbReference>
<protein>
    <recommendedName>
        <fullName evidence="5">Esterase</fullName>
    </recommendedName>
</protein>
<proteinExistence type="inferred from homology"/>